<dbReference type="SUPFAM" id="SSF46689">
    <property type="entry name" value="Homeodomain-like"/>
    <property type="match status" value="2"/>
</dbReference>
<proteinExistence type="predicted"/>
<evidence type="ECO:0000259" key="4">
    <source>
        <dbReference type="PROSITE" id="PS01124"/>
    </source>
</evidence>
<accession>A0A9Q4B412</accession>
<dbReference type="PANTHER" id="PTHR43280:SF2">
    <property type="entry name" value="HTH-TYPE TRANSCRIPTIONAL REGULATOR EXSA"/>
    <property type="match status" value="1"/>
</dbReference>
<dbReference type="InterPro" id="IPR009057">
    <property type="entry name" value="Homeodomain-like_sf"/>
</dbReference>
<protein>
    <submittedName>
        <fullName evidence="5">Helix-turn-helix transcriptional regulator</fullName>
    </submittedName>
</protein>
<dbReference type="PROSITE" id="PS01124">
    <property type="entry name" value="HTH_ARAC_FAMILY_2"/>
    <property type="match status" value="1"/>
</dbReference>
<dbReference type="InterPro" id="IPR018060">
    <property type="entry name" value="HTH_AraC"/>
</dbReference>
<dbReference type="Proteomes" id="UP001057753">
    <property type="component" value="Unassembled WGS sequence"/>
</dbReference>
<name>A0A9Q4B412_SALAG</name>
<dbReference type="Gene3D" id="1.10.10.60">
    <property type="entry name" value="Homeodomain-like"/>
    <property type="match status" value="2"/>
</dbReference>
<dbReference type="EMBL" id="JABXYM010000001">
    <property type="protein sequence ID" value="MCR6098003.1"/>
    <property type="molecule type" value="Genomic_DNA"/>
</dbReference>
<dbReference type="RefSeq" id="WP_257822383.1">
    <property type="nucleotide sequence ID" value="NZ_JABXYM010000001.1"/>
</dbReference>
<keyword evidence="6" id="KW-1185">Reference proteome</keyword>
<evidence type="ECO:0000313" key="5">
    <source>
        <dbReference type="EMBL" id="MCR6098003.1"/>
    </source>
</evidence>
<evidence type="ECO:0000256" key="2">
    <source>
        <dbReference type="ARBA" id="ARBA00023125"/>
    </source>
</evidence>
<reference evidence="5" key="1">
    <citation type="submission" date="2020-06" db="EMBL/GenBank/DDBJ databases">
        <title>Insight into the genomes of haloalkaliphilic bacilli from Kenyan soda lakes.</title>
        <authorList>
            <person name="Mwirichia R."/>
            <person name="Villamizar G.C."/>
            <person name="Poehlein A."/>
            <person name="Mugweru J."/>
            <person name="Kipnyargis A."/>
            <person name="Kiplimo D."/>
            <person name="Orwa P."/>
            <person name="Daniel R."/>
        </authorList>
    </citation>
    <scope>NUCLEOTIDE SEQUENCE</scope>
    <source>
        <strain evidence="5">B1096_S55</strain>
    </source>
</reference>
<keyword evidence="2" id="KW-0238">DNA-binding</keyword>
<dbReference type="SMART" id="SM00342">
    <property type="entry name" value="HTH_ARAC"/>
    <property type="match status" value="1"/>
</dbReference>
<sequence length="263" mass="30062">MSKVNHYSEIEDAILYMKQHLDDPLSLSHLARHISYSPYHFSRLFKQKTGLSPIYYVASLRMQKAKDLLLRTDLTIRDIGLEIGQQSLGTFTTRFTQRIGLSPSRFRKTAHEAPSHLEALSKLSNWSTSSINYVGEYADMTGTVSTSEPFKGIILIGLFPKPIPEGRPLYGTLILDRGNFRFTQVKPGRYYLMATSVSWGMTSIDYMLPYQTLRTRTKYPITVKPFSSIPHQDVMLYPPKLDDPPILISLPLLMKSFLSRLHI</sequence>
<dbReference type="GO" id="GO:0043565">
    <property type="term" value="F:sequence-specific DNA binding"/>
    <property type="evidence" value="ECO:0007669"/>
    <property type="project" value="InterPro"/>
</dbReference>
<dbReference type="Pfam" id="PF12833">
    <property type="entry name" value="HTH_18"/>
    <property type="match status" value="1"/>
</dbReference>
<dbReference type="PANTHER" id="PTHR43280">
    <property type="entry name" value="ARAC-FAMILY TRANSCRIPTIONAL REGULATOR"/>
    <property type="match status" value="1"/>
</dbReference>
<feature type="domain" description="HTH araC/xylS-type" evidence="4">
    <location>
        <begin position="11"/>
        <end position="109"/>
    </location>
</feature>
<gene>
    <name evidence="5" type="ORF">HXA33_15805</name>
</gene>
<evidence type="ECO:0000313" key="6">
    <source>
        <dbReference type="Proteomes" id="UP001057753"/>
    </source>
</evidence>
<comment type="caution">
    <text evidence="5">The sequence shown here is derived from an EMBL/GenBank/DDBJ whole genome shotgun (WGS) entry which is preliminary data.</text>
</comment>
<dbReference type="AlphaFoldDB" id="A0A9Q4B412"/>
<organism evidence="5 6">
    <name type="scientific">Salipaludibacillus agaradhaerens</name>
    <name type="common">Bacillus agaradhaerens</name>
    <dbReference type="NCBI Taxonomy" id="76935"/>
    <lineage>
        <taxon>Bacteria</taxon>
        <taxon>Bacillati</taxon>
        <taxon>Bacillota</taxon>
        <taxon>Bacilli</taxon>
        <taxon>Bacillales</taxon>
        <taxon>Bacillaceae</taxon>
    </lineage>
</organism>
<keyword evidence="3" id="KW-0804">Transcription</keyword>
<evidence type="ECO:0000256" key="1">
    <source>
        <dbReference type="ARBA" id="ARBA00023015"/>
    </source>
</evidence>
<evidence type="ECO:0000256" key="3">
    <source>
        <dbReference type="ARBA" id="ARBA00023163"/>
    </source>
</evidence>
<keyword evidence="1" id="KW-0805">Transcription regulation</keyword>
<dbReference type="GO" id="GO:0003700">
    <property type="term" value="F:DNA-binding transcription factor activity"/>
    <property type="evidence" value="ECO:0007669"/>
    <property type="project" value="InterPro"/>
</dbReference>